<organism evidence="1">
    <name type="scientific">marine sediment metagenome</name>
    <dbReference type="NCBI Taxonomy" id="412755"/>
    <lineage>
        <taxon>unclassified sequences</taxon>
        <taxon>metagenomes</taxon>
        <taxon>ecological metagenomes</taxon>
    </lineage>
</organism>
<feature type="non-terminal residue" evidence="1">
    <location>
        <position position="1"/>
    </location>
</feature>
<dbReference type="EMBL" id="BARU01041854">
    <property type="protein sequence ID" value="GAH78589.1"/>
    <property type="molecule type" value="Genomic_DNA"/>
</dbReference>
<name>X1JJY1_9ZZZZ</name>
<accession>X1JJY1</accession>
<reference evidence="1" key="1">
    <citation type="journal article" date="2014" name="Front. Microbiol.">
        <title>High frequency of phylogenetically diverse reductive dehalogenase-homologous genes in deep subseafloor sedimentary metagenomes.</title>
        <authorList>
            <person name="Kawai M."/>
            <person name="Futagami T."/>
            <person name="Toyoda A."/>
            <person name="Takaki Y."/>
            <person name="Nishi S."/>
            <person name="Hori S."/>
            <person name="Arai W."/>
            <person name="Tsubouchi T."/>
            <person name="Morono Y."/>
            <person name="Uchiyama I."/>
            <person name="Ito T."/>
            <person name="Fujiyama A."/>
            <person name="Inagaki F."/>
            <person name="Takami H."/>
        </authorList>
    </citation>
    <scope>NUCLEOTIDE SEQUENCE</scope>
    <source>
        <strain evidence="1">Expedition CK06-06</strain>
    </source>
</reference>
<proteinExistence type="predicted"/>
<evidence type="ECO:0000313" key="1">
    <source>
        <dbReference type="EMBL" id="GAH78589.1"/>
    </source>
</evidence>
<comment type="caution">
    <text evidence="1">The sequence shown here is derived from an EMBL/GenBank/DDBJ whole genome shotgun (WGS) entry which is preliminary data.</text>
</comment>
<protein>
    <submittedName>
        <fullName evidence="1">Uncharacterized protein</fullName>
    </submittedName>
</protein>
<sequence length="117" mass="13556">IFSSKESIVLANRFANKIKKNNHETLNTVGVSILIIQKFKIGSIGEYHKLNSTKKNIKKMLTGTNIIVSKTIKRVTIIPLTLFDIFLFHFSVFKIKPYRHKLSSFILNYIQVNKENF</sequence>
<dbReference type="AlphaFoldDB" id="X1JJY1"/>
<gene>
    <name evidence="1" type="ORF">S03H2_64431</name>
</gene>